<feature type="compositionally biased region" description="Pro residues" evidence="1">
    <location>
        <begin position="50"/>
        <end position="62"/>
    </location>
</feature>
<dbReference type="EMBL" id="WNDX01000114">
    <property type="protein sequence ID" value="KAF1041595.1"/>
    <property type="molecule type" value="Genomic_DNA"/>
</dbReference>
<evidence type="ECO:0000313" key="3">
    <source>
        <dbReference type="EMBL" id="KAF1041595.1"/>
    </source>
</evidence>
<dbReference type="Proteomes" id="UP000462435">
    <property type="component" value="Unassembled WGS sequence"/>
</dbReference>
<protein>
    <recommendedName>
        <fullName evidence="5">DUF2782 domain-containing protein</fullName>
    </recommendedName>
</protein>
<evidence type="ECO:0000313" key="4">
    <source>
        <dbReference type="Proteomes" id="UP000462435"/>
    </source>
</evidence>
<sequence length="164" mass="17352">MVCYNGLKQHYLSSAYIMKPSKVWFKESLAAALLCASAGLAAPLALAQPAPAPSAQPAPPPPELEKLEEGEPPAVTIRKPGDNGNSNGNSIKEQRDHGQTKEIEVKSGPSTYYLRPGNQNVGSATPGDAQSGPPTSAQWKVGEFDWGTKKKPQQDGDNAGDTKK</sequence>
<evidence type="ECO:0008006" key="5">
    <source>
        <dbReference type="Google" id="ProtNLM"/>
    </source>
</evidence>
<feature type="compositionally biased region" description="Basic and acidic residues" evidence="1">
    <location>
        <begin position="92"/>
        <end position="105"/>
    </location>
</feature>
<feature type="compositionally biased region" description="Basic and acidic residues" evidence="1">
    <location>
        <begin position="142"/>
        <end position="164"/>
    </location>
</feature>
<proteinExistence type="predicted"/>
<comment type="caution">
    <text evidence="3">The sequence shown here is derived from an EMBL/GenBank/DDBJ whole genome shotgun (WGS) entry which is preliminary data.</text>
</comment>
<name>A0A7V8FUP0_9BURK</name>
<keyword evidence="2" id="KW-0732">Signal</keyword>
<organism evidence="3 4">
    <name type="scientific">Herbaspirillum frisingense</name>
    <dbReference type="NCBI Taxonomy" id="92645"/>
    <lineage>
        <taxon>Bacteria</taxon>
        <taxon>Pseudomonadati</taxon>
        <taxon>Pseudomonadota</taxon>
        <taxon>Betaproteobacteria</taxon>
        <taxon>Burkholderiales</taxon>
        <taxon>Oxalobacteraceae</taxon>
        <taxon>Herbaspirillum</taxon>
    </lineage>
</organism>
<reference evidence="4" key="1">
    <citation type="journal article" date="2020" name="MBio">
        <title>Horizontal gene transfer to a defensive symbiont with a reduced genome amongst a multipartite beetle microbiome.</title>
        <authorList>
            <person name="Waterworth S.C."/>
            <person name="Florez L.V."/>
            <person name="Rees E.R."/>
            <person name="Hertweck C."/>
            <person name="Kaltenpoth M."/>
            <person name="Kwan J.C."/>
        </authorList>
    </citation>
    <scope>NUCLEOTIDE SEQUENCE [LARGE SCALE GENOMIC DNA]</scope>
</reference>
<feature type="signal peptide" evidence="2">
    <location>
        <begin position="1"/>
        <end position="47"/>
    </location>
</feature>
<dbReference type="AlphaFoldDB" id="A0A7V8FUP0"/>
<gene>
    <name evidence="3" type="ORF">GAK35_03208</name>
</gene>
<evidence type="ECO:0000256" key="2">
    <source>
        <dbReference type="SAM" id="SignalP"/>
    </source>
</evidence>
<accession>A0A7V8FUP0</accession>
<feature type="chain" id="PRO_5030807132" description="DUF2782 domain-containing protein" evidence="2">
    <location>
        <begin position="48"/>
        <end position="164"/>
    </location>
</feature>
<feature type="region of interest" description="Disordered" evidence="1">
    <location>
        <begin position="49"/>
        <end position="164"/>
    </location>
</feature>
<evidence type="ECO:0000256" key="1">
    <source>
        <dbReference type="SAM" id="MobiDB-lite"/>
    </source>
</evidence>